<dbReference type="EMBL" id="MU129023">
    <property type="protein sequence ID" value="KAF9510106.1"/>
    <property type="molecule type" value="Genomic_DNA"/>
</dbReference>
<dbReference type="InterPro" id="IPR013083">
    <property type="entry name" value="Znf_RING/FYVE/PHD"/>
</dbReference>
<dbReference type="OrthoDB" id="66726at2759"/>
<feature type="region of interest" description="Disordered" evidence="1">
    <location>
        <begin position="377"/>
        <end position="432"/>
    </location>
</feature>
<reference evidence="3" key="1">
    <citation type="journal article" date="2020" name="Nat. Commun.">
        <title>Large-scale genome sequencing of mycorrhizal fungi provides insights into the early evolution of symbiotic traits.</title>
        <authorList>
            <person name="Miyauchi S."/>
            <person name="Kiss E."/>
            <person name="Kuo A."/>
            <person name="Drula E."/>
            <person name="Kohler A."/>
            <person name="Sanchez-Garcia M."/>
            <person name="Morin E."/>
            <person name="Andreopoulos B."/>
            <person name="Barry K.W."/>
            <person name="Bonito G."/>
            <person name="Buee M."/>
            <person name="Carver A."/>
            <person name="Chen C."/>
            <person name="Cichocki N."/>
            <person name="Clum A."/>
            <person name="Culley D."/>
            <person name="Crous P.W."/>
            <person name="Fauchery L."/>
            <person name="Girlanda M."/>
            <person name="Hayes R.D."/>
            <person name="Keri Z."/>
            <person name="LaButti K."/>
            <person name="Lipzen A."/>
            <person name="Lombard V."/>
            <person name="Magnuson J."/>
            <person name="Maillard F."/>
            <person name="Murat C."/>
            <person name="Nolan M."/>
            <person name="Ohm R.A."/>
            <person name="Pangilinan J."/>
            <person name="Pereira M.F."/>
            <person name="Perotto S."/>
            <person name="Peter M."/>
            <person name="Pfister S."/>
            <person name="Riley R."/>
            <person name="Sitrit Y."/>
            <person name="Stielow J.B."/>
            <person name="Szollosi G."/>
            <person name="Zifcakova L."/>
            <person name="Stursova M."/>
            <person name="Spatafora J.W."/>
            <person name="Tedersoo L."/>
            <person name="Vaario L.M."/>
            <person name="Yamada A."/>
            <person name="Yan M."/>
            <person name="Wang P."/>
            <person name="Xu J."/>
            <person name="Bruns T."/>
            <person name="Baldrian P."/>
            <person name="Vilgalys R."/>
            <person name="Dunand C."/>
            <person name="Henrissat B."/>
            <person name="Grigoriev I.V."/>
            <person name="Hibbett D."/>
            <person name="Nagy L.G."/>
            <person name="Martin F.M."/>
        </authorList>
    </citation>
    <scope>NUCLEOTIDE SEQUENCE</scope>
    <source>
        <strain evidence="3">UP504</strain>
    </source>
</reference>
<evidence type="ECO:0000256" key="2">
    <source>
        <dbReference type="SAM" id="Phobius"/>
    </source>
</evidence>
<dbReference type="Gene3D" id="3.30.40.10">
    <property type="entry name" value="Zinc/RING finger domain, C3HC4 (zinc finger)"/>
    <property type="match status" value="1"/>
</dbReference>
<keyword evidence="4" id="KW-1185">Reference proteome</keyword>
<organism evidence="3 4">
    <name type="scientific">Hydnum rufescens UP504</name>
    <dbReference type="NCBI Taxonomy" id="1448309"/>
    <lineage>
        <taxon>Eukaryota</taxon>
        <taxon>Fungi</taxon>
        <taxon>Dikarya</taxon>
        <taxon>Basidiomycota</taxon>
        <taxon>Agaricomycotina</taxon>
        <taxon>Agaricomycetes</taxon>
        <taxon>Cantharellales</taxon>
        <taxon>Hydnaceae</taxon>
        <taxon>Hydnum</taxon>
    </lineage>
</organism>
<comment type="caution">
    <text evidence="3">The sequence shown here is derived from an EMBL/GenBank/DDBJ whole genome shotgun (WGS) entry which is preliminary data.</text>
</comment>
<name>A0A9P6ASM5_9AGAM</name>
<keyword evidence="2" id="KW-0472">Membrane</keyword>
<keyword evidence="2" id="KW-1133">Transmembrane helix</keyword>
<dbReference type="Proteomes" id="UP000886523">
    <property type="component" value="Unassembled WGS sequence"/>
</dbReference>
<evidence type="ECO:0000256" key="1">
    <source>
        <dbReference type="SAM" id="MobiDB-lite"/>
    </source>
</evidence>
<dbReference type="AlphaFoldDB" id="A0A9P6ASM5"/>
<evidence type="ECO:0008006" key="5">
    <source>
        <dbReference type="Google" id="ProtNLM"/>
    </source>
</evidence>
<feature type="transmembrane region" description="Helical" evidence="2">
    <location>
        <begin position="68"/>
        <end position="86"/>
    </location>
</feature>
<feature type="non-terminal residue" evidence="3">
    <location>
        <position position="536"/>
    </location>
</feature>
<gene>
    <name evidence="3" type="ORF">BS47DRAFT_1348405</name>
</gene>
<evidence type="ECO:0000313" key="4">
    <source>
        <dbReference type="Proteomes" id="UP000886523"/>
    </source>
</evidence>
<feature type="transmembrane region" description="Helical" evidence="2">
    <location>
        <begin position="129"/>
        <end position="150"/>
    </location>
</feature>
<keyword evidence="2" id="KW-0812">Transmembrane</keyword>
<dbReference type="PANTHER" id="PTHR22696:SF1">
    <property type="entry name" value="E3 UBIQUITIN-PROTEIN LIGASE RNF26"/>
    <property type="match status" value="1"/>
</dbReference>
<sequence length="536" mass="59275">MYQICWKAFISACFVILIGALLAGLEVRPSSAPHFNLFGYACTLHAFGSPQFSEGTSKQAAGVSRPNAHVIFIIMLPLFQITLLHAMNVKKTWGTQRIIPTSICGLLGIAHFVYSLITNPSLHPHPTSVTSAIELALLLIIAITHALDFFTRLLLSPAFDPNTSDTPTSFFLTPSSWSTAVRSIELVNSADDFTVAIVKMGMACLEATNFVGLANEVAHINADGALTHNLRSQHSERDYDRDEDGSTVRLGSTGVAWTRSRPFHIGATFLCELKTRGPRFLIQWGRCKHLPVVLYVRSSVSYLIFPPTLDEAAGPSIGGFWMDSVHHSEVSRLWRTIRAFGVGMWIWASRRFRRGTRSIAAESVVVDVAWDRQPAPVSLSRPDYHSEDEDDSDYEGDGQEVGDTGSSDESSDFSRSVSPFSRIDDSDDDATNLYADMDSEEAPVFLAHLQQPWLTRNRYGPIVNLSSRVTVGGRQEDEESRRNCVICTVEPRVIICWPCRCLALCDDCRGGLAARSASSKHYCPCCRQSVEGYSRI</sequence>
<dbReference type="GO" id="GO:0006511">
    <property type="term" value="P:ubiquitin-dependent protein catabolic process"/>
    <property type="evidence" value="ECO:0007669"/>
    <property type="project" value="TreeGrafter"/>
</dbReference>
<dbReference type="GO" id="GO:0016567">
    <property type="term" value="P:protein ubiquitination"/>
    <property type="evidence" value="ECO:0007669"/>
    <property type="project" value="TreeGrafter"/>
</dbReference>
<feature type="compositionally biased region" description="Acidic residues" evidence="1">
    <location>
        <begin position="386"/>
        <end position="400"/>
    </location>
</feature>
<dbReference type="Pfam" id="PF13920">
    <property type="entry name" value="zf-C3HC4_3"/>
    <property type="match status" value="1"/>
</dbReference>
<dbReference type="PANTHER" id="PTHR22696">
    <property type="entry name" value="E3 UBIQUITIN-PROTEIN LIGASE RNF26"/>
    <property type="match status" value="1"/>
</dbReference>
<feature type="transmembrane region" description="Helical" evidence="2">
    <location>
        <begin position="98"/>
        <end position="117"/>
    </location>
</feature>
<accession>A0A9P6ASM5</accession>
<evidence type="ECO:0000313" key="3">
    <source>
        <dbReference type="EMBL" id="KAF9510106.1"/>
    </source>
</evidence>
<dbReference type="GO" id="GO:0061630">
    <property type="term" value="F:ubiquitin protein ligase activity"/>
    <property type="evidence" value="ECO:0007669"/>
    <property type="project" value="TreeGrafter"/>
</dbReference>
<proteinExistence type="predicted"/>
<protein>
    <recommendedName>
        <fullName evidence="5">RING-type domain-containing protein</fullName>
    </recommendedName>
</protein>